<dbReference type="SUPFAM" id="SSF53300">
    <property type="entry name" value="vWA-like"/>
    <property type="match status" value="1"/>
</dbReference>
<protein>
    <recommendedName>
        <fullName evidence="1">VWFA domain-containing protein</fullName>
    </recommendedName>
</protein>
<accession>A0A7S3ERK2</accession>
<dbReference type="PROSITE" id="PS50234">
    <property type="entry name" value="VWFA"/>
    <property type="match status" value="1"/>
</dbReference>
<sequence>MEATAFALGERYVVCTLDCAECETQDKKRTSDRALAFHFCLDNSASMGSSTVAALNAFSQLVDFADRPCSLTTFTHVAQTLSTDLRSAQQMATIPMPARGQTNISDGVVKAFEVVLKQESEAPAATHHVIVLLSDGGHNSGPTPASIFPELRRRLLREAPTARISCLVIGVSSSSRTNLGMMFKMALETLPLDDVAPIYFCATSREMVTTLEQLKAQVSSALDNGKAHHITTNPGRAMFMHDMASPPTAAIDVWVPSARVVNMLMEGLVPQTIIVDSTEVTVTHGAFNERAAAQAIEAQLKILKQKRVAGSGDIQKQIAALEHWINATEKEIMRRTEEDGPTRSGKSQFVGLTASQRVKLNKRLTGAAYTARELRNALHDIEMYRCDNSEQQAAFLTGGDAKFAHKALRRAGTAEQGDLTTKLVANIESIGKRMPEALRRDALEQAKLLVTSRGKQVVATAAARVLPPLHVAELEAVLDPTKEEELVGKAAAGCGEAVALLDERLPALLEMVDKESESYLSLLTQRQQLREWIACAATANTDVSTEYQALMVVGMLGLPVTIQRAAATQMDPFAMRITRVLHSPVDSGSLACARASEQSVSSPEGPEVEDILVLIDPRCPRASRLAYWSTVVDTLTSIALSRDLFMYTGAEQRVAMHAHALVRLVGGPEHAMDGGETNGGETNLSEATVRTALLVIYSIRCHWGRACTEGKYLELLQQLFDWAPLNEASGIVSPVQLLLALCALDWPGQGSPVEKLTVPTLLGLYNEILSRRARASLRAETSSNIHAETSACAHKILRATLGVSTSSAPQAVGTEEVEASMEAVREGCSRTYSLAASLPSVSRSSTAFELSGKPDAKTTLCLAFPRDSSEMAAVQGIRRMHDPAFVRWPPHVNLLWPFVPRADLVRVEPLLRAELASLPPFQLRLATFSVLCTRNQHTIVLEADATEMTPLHAALARLIPACAGGKAFHAHLTVAKADPADAQRLCEELQRGWTPLSVAVNAVSLMWRDGDVPYQDACEPLRLSGSAETADMMEAEGQSAEDEIALAAIAGGDTINVRQFVVSSLRQARRVVHFARALQQEVSASGGWSKLMEAMEANAADGLIGRLVKSTAVPPTLIEELELKPADVPRTCLRHCSATNKQHA</sequence>
<reference evidence="2" key="1">
    <citation type="submission" date="2021-01" db="EMBL/GenBank/DDBJ databases">
        <authorList>
            <person name="Corre E."/>
            <person name="Pelletier E."/>
            <person name="Niang G."/>
            <person name="Scheremetjew M."/>
            <person name="Finn R."/>
            <person name="Kale V."/>
            <person name="Holt S."/>
            <person name="Cochrane G."/>
            <person name="Meng A."/>
            <person name="Brown T."/>
            <person name="Cohen L."/>
        </authorList>
    </citation>
    <scope>NUCLEOTIDE SEQUENCE</scope>
    <source>
        <strain evidence="2">CCMP281</strain>
    </source>
</reference>
<proteinExistence type="predicted"/>
<dbReference type="Pfam" id="PF13563">
    <property type="entry name" value="2_5_RNA_ligase2"/>
    <property type="match status" value="1"/>
</dbReference>
<dbReference type="InterPro" id="IPR009097">
    <property type="entry name" value="Cyclic_Pdiesterase"/>
</dbReference>
<dbReference type="CDD" id="cd00198">
    <property type="entry name" value="vWFA"/>
    <property type="match status" value="1"/>
</dbReference>
<dbReference type="Gene3D" id="3.40.50.410">
    <property type="entry name" value="von Willebrand factor, type A domain"/>
    <property type="match status" value="1"/>
</dbReference>
<dbReference type="InterPro" id="IPR002035">
    <property type="entry name" value="VWF_A"/>
</dbReference>
<dbReference type="InterPro" id="IPR036465">
    <property type="entry name" value="vWFA_dom_sf"/>
</dbReference>
<dbReference type="SMART" id="SM00327">
    <property type="entry name" value="VWA"/>
    <property type="match status" value="1"/>
</dbReference>
<dbReference type="SUPFAM" id="SSF55144">
    <property type="entry name" value="LigT-like"/>
    <property type="match status" value="1"/>
</dbReference>
<name>A0A7S3ERK2_9EUKA</name>
<evidence type="ECO:0000259" key="1">
    <source>
        <dbReference type="PROSITE" id="PS50234"/>
    </source>
</evidence>
<gene>
    <name evidence="2" type="ORF">HERI1096_LOCUS4151</name>
</gene>
<dbReference type="AlphaFoldDB" id="A0A7S3ERK2"/>
<organism evidence="2">
    <name type="scientific">Haptolina ericina</name>
    <dbReference type="NCBI Taxonomy" id="156174"/>
    <lineage>
        <taxon>Eukaryota</taxon>
        <taxon>Haptista</taxon>
        <taxon>Haptophyta</taxon>
        <taxon>Prymnesiophyceae</taxon>
        <taxon>Prymnesiales</taxon>
        <taxon>Prymnesiaceae</taxon>
        <taxon>Haptolina</taxon>
    </lineage>
</organism>
<feature type="domain" description="VWFA" evidence="1">
    <location>
        <begin position="12"/>
        <end position="218"/>
    </location>
</feature>
<dbReference type="PANTHER" id="PTHR37474:SF1">
    <property type="entry name" value="2'-5' RNA LIGASE FAMILY PROTEIN"/>
    <property type="match status" value="1"/>
</dbReference>
<dbReference type="Gene3D" id="3.90.1140.10">
    <property type="entry name" value="Cyclic phosphodiesterase"/>
    <property type="match status" value="1"/>
</dbReference>
<dbReference type="EMBL" id="HBHX01007489">
    <property type="protein sequence ID" value="CAE0103493.1"/>
    <property type="molecule type" value="Transcribed_RNA"/>
</dbReference>
<evidence type="ECO:0000313" key="2">
    <source>
        <dbReference type="EMBL" id="CAE0103493.1"/>
    </source>
</evidence>
<dbReference type="PANTHER" id="PTHR37474">
    <property type="entry name" value="RNA LIGASE/CYCLIC NUCLEOTIDE PHOSPHODIESTERASE"/>
    <property type="match status" value="1"/>
</dbReference>